<accession>A0ABU3DZ76</accession>
<dbReference type="EMBL" id="JAVRHM010000003">
    <property type="protein sequence ID" value="MDT0689017.1"/>
    <property type="molecule type" value="Genomic_DNA"/>
</dbReference>
<name>A0ABU3DZ76_9FLAO</name>
<dbReference type="RefSeq" id="WP_311682053.1">
    <property type="nucleotide sequence ID" value="NZ_JAVRHM010000003.1"/>
</dbReference>
<evidence type="ECO:0000256" key="1">
    <source>
        <dbReference type="SAM" id="Phobius"/>
    </source>
</evidence>
<evidence type="ECO:0000313" key="3">
    <source>
        <dbReference type="Proteomes" id="UP001261624"/>
    </source>
</evidence>
<feature type="transmembrane region" description="Helical" evidence="1">
    <location>
        <begin position="89"/>
        <end position="109"/>
    </location>
</feature>
<organism evidence="2 3">
    <name type="scientific">Autumnicola patrickiae</name>
    <dbReference type="NCBI Taxonomy" id="3075591"/>
    <lineage>
        <taxon>Bacteria</taxon>
        <taxon>Pseudomonadati</taxon>
        <taxon>Bacteroidota</taxon>
        <taxon>Flavobacteriia</taxon>
        <taxon>Flavobacteriales</taxon>
        <taxon>Flavobacteriaceae</taxon>
        <taxon>Autumnicola</taxon>
    </lineage>
</organism>
<evidence type="ECO:0000313" key="2">
    <source>
        <dbReference type="EMBL" id="MDT0689017.1"/>
    </source>
</evidence>
<keyword evidence="1" id="KW-0472">Membrane</keyword>
<keyword evidence="3" id="KW-1185">Reference proteome</keyword>
<protein>
    <submittedName>
        <fullName evidence="2">Uncharacterized protein</fullName>
    </submittedName>
</protein>
<keyword evidence="1" id="KW-0812">Transmembrane</keyword>
<feature type="transmembrane region" description="Helical" evidence="1">
    <location>
        <begin position="62"/>
        <end position="82"/>
    </location>
</feature>
<proteinExistence type="predicted"/>
<sequence length="162" mass="18972">MMNSSKRNTKTSNNTIKSKPGRILLILLLLTLIYPVWSYFQLQDIEGETAVNEYLLNSIQNYLVSIWISWLVFVGISVFWKWTREENIFFYFTYGFLLLAWAVLGVYVQDVNYSGSNASGGMAVGNYPVMTMMVLQHFVASVVLTIFLQISSWWFTRRWHRR</sequence>
<comment type="caution">
    <text evidence="2">The sequence shown here is derived from an EMBL/GenBank/DDBJ whole genome shotgun (WGS) entry which is preliminary data.</text>
</comment>
<feature type="transmembrane region" description="Helical" evidence="1">
    <location>
        <begin position="129"/>
        <end position="155"/>
    </location>
</feature>
<gene>
    <name evidence="2" type="ORF">RM549_04425</name>
</gene>
<reference evidence="2 3" key="1">
    <citation type="submission" date="2023-09" db="EMBL/GenBank/DDBJ databases">
        <authorList>
            <person name="Rey-Velasco X."/>
        </authorList>
    </citation>
    <scope>NUCLEOTIDE SEQUENCE [LARGE SCALE GENOMIC DNA]</scope>
    <source>
        <strain evidence="2 3">F188</strain>
    </source>
</reference>
<keyword evidence="1" id="KW-1133">Transmembrane helix</keyword>
<dbReference type="Proteomes" id="UP001261624">
    <property type="component" value="Unassembled WGS sequence"/>
</dbReference>